<accession>A0A8S1K133</accession>
<sequence>MNNQELLQLVDIDQEAGWRILQAKNIKLSDIIYSDFNKQQLGICLKDYTIFEQCLNHVLEYENNELFQFIYQYFDKEFTYNCLQMEPCFSCYKHTDVIELIKKPISNGAKSKIITYQFSKIYEISEIQLDMREEIQGRIRIHLPGDEIIPFTQELKPPIIAQSITLEYPLQEIERHSNICICSTFRREVEECPRCQGKSFQITFSCKPVIDIEPIKNESEVQQINNIISDLEQVKQQNFEKLMEYYNAISQYKFKVQMIQMMKDAYKEFNQAAILSKRYSRRVRQFYNGMEDERELCQFSNCIECSRRVLCSAENVNEQLLRKLYFSNKVTHKERETAIKLLKPTIKYNLNDLDQIANNEDVYKEFCLQAQLYLKGENKMEFINQFLSRCKELKLDEIIIAILKTLNQVQITQIQQLLCDIKVESICLKDNIISQLFLIKNVEVQDYLRELVINVCKVDEILGLNLFLNGLEYTNDTSFYQLFDEIKIKIAGDAVVEYLVGFIKENYKKLESQKILKCFEMIQKCWNILSNDQLKWYIELDKLFNHIGQNNARINQIYNHLYQNMQINDNFEILKYFILQLLNENQQNQQIQRLSQMIHNLLFKKLEFRIRIWPYKTNQQFYQKEVEYSSLNFETLEQLKEMAQKDLGLEPQFDLIIQERIVNDTSLDLELVYKQFYIPEKAKQFKNGQKILSMNNTQQDPQNQKEKQKIKELIQQKIQMEINYSIQGVGNHDDLPYIPSLVDDKKSYLEKQISSVIEPQHLKILFTLINNLIQEGKRFMSTVQKIVGIMRFLCNSSNQIKHQIINCQGIVVLIKIYLQEPNENEKLLDFIDDLLTQTTQTKRRFSENIDPFELKFHDKESVTLLYQVINHLESNPTQRISKTLIQIIPLIIRDLQDPIQALIEHFKKNIKFEWNNQQLAFFGSILHATPTHYQKLREATLESGIYQMAIESYLQNQSLEVWSETNASCLKIVFSVAIGSRECQLLLNEIGFIQQIFQHSNNHNQVMKELSKVCNDCINFIKNDDGQYIIEELKNTINKLTMEKEQKFEQSYKNKKQQILKKFQKSTYNQKIQSLQIEKGLQCVACKEGYSLSSNQLGIYVFSLPYQIPEEKAFLSMQKQETYGLQSVTYFTVIHSSCQKASVDCAIKSQKDEQPKSHDEIFWECAIKNNGCKCNNFLPLKNGNNYEQTLDIYFKRCEKILKNKITSKCWLLLNDLKGLIFRMAQQDDLSVDAGASTYEHNLKLIPIMMTAIIYCNVSQYSHLMSTQQNSFEYVSIAIIVALFHPYQDWLHYQANYSKDANPHLLNAIKIVDTIMVNILFKVPNDSNYQKALDKFLNQDQMDIVLQFEKLPIEYNKK</sequence>
<dbReference type="Proteomes" id="UP000688137">
    <property type="component" value="Unassembled WGS sequence"/>
</dbReference>
<dbReference type="InterPro" id="IPR025704">
    <property type="entry name" value="E3_Ub_ligase_UBR4_C"/>
</dbReference>
<feature type="domain" description="E3 ubiquitin ligase UBR4 C-terminal" evidence="1">
    <location>
        <begin position="654"/>
        <end position="1274"/>
    </location>
</feature>
<protein>
    <recommendedName>
        <fullName evidence="1">E3 ubiquitin ligase UBR4 C-terminal domain-containing protein</fullName>
    </recommendedName>
</protein>
<evidence type="ECO:0000313" key="2">
    <source>
        <dbReference type="EMBL" id="CAD8048959.1"/>
    </source>
</evidence>
<name>A0A8S1K133_PARPR</name>
<evidence type="ECO:0000313" key="3">
    <source>
        <dbReference type="Proteomes" id="UP000688137"/>
    </source>
</evidence>
<dbReference type="EMBL" id="CAJJDM010000010">
    <property type="protein sequence ID" value="CAD8048959.1"/>
    <property type="molecule type" value="Genomic_DNA"/>
</dbReference>
<dbReference type="Pfam" id="PF13764">
    <property type="entry name" value="E3_UbLigase_R4"/>
    <property type="match status" value="1"/>
</dbReference>
<gene>
    <name evidence="2" type="ORF">PPRIM_AZ9-3.1.T0130158</name>
</gene>
<proteinExistence type="predicted"/>
<reference evidence="2" key="1">
    <citation type="submission" date="2021-01" db="EMBL/GenBank/DDBJ databases">
        <authorList>
            <consortium name="Genoscope - CEA"/>
            <person name="William W."/>
        </authorList>
    </citation>
    <scope>NUCLEOTIDE SEQUENCE</scope>
</reference>
<comment type="caution">
    <text evidence="2">The sequence shown here is derived from an EMBL/GenBank/DDBJ whole genome shotgun (WGS) entry which is preliminary data.</text>
</comment>
<dbReference type="OMA" id="FRIRIWP"/>
<keyword evidence="3" id="KW-1185">Reference proteome</keyword>
<evidence type="ECO:0000259" key="1">
    <source>
        <dbReference type="Pfam" id="PF13764"/>
    </source>
</evidence>
<organism evidence="2 3">
    <name type="scientific">Paramecium primaurelia</name>
    <dbReference type="NCBI Taxonomy" id="5886"/>
    <lineage>
        <taxon>Eukaryota</taxon>
        <taxon>Sar</taxon>
        <taxon>Alveolata</taxon>
        <taxon>Ciliophora</taxon>
        <taxon>Intramacronucleata</taxon>
        <taxon>Oligohymenophorea</taxon>
        <taxon>Peniculida</taxon>
        <taxon>Parameciidae</taxon>
        <taxon>Paramecium</taxon>
    </lineage>
</organism>